<evidence type="ECO:0000313" key="13">
    <source>
        <dbReference type="Proteomes" id="UP000432350"/>
    </source>
</evidence>
<dbReference type="Proteomes" id="UP000432350">
    <property type="component" value="Unassembled WGS sequence"/>
</dbReference>
<evidence type="ECO:0000256" key="3">
    <source>
        <dbReference type="ARBA" id="ARBA00022452"/>
    </source>
</evidence>
<dbReference type="Pfam" id="PF13715">
    <property type="entry name" value="CarbopepD_reg_2"/>
    <property type="match status" value="1"/>
</dbReference>
<evidence type="ECO:0000256" key="2">
    <source>
        <dbReference type="ARBA" id="ARBA00022448"/>
    </source>
</evidence>
<organism evidence="10 12">
    <name type="scientific">Sphingobacterium multivorum</name>
    <dbReference type="NCBI Taxonomy" id="28454"/>
    <lineage>
        <taxon>Bacteria</taxon>
        <taxon>Pseudomonadati</taxon>
        <taxon>Bacteroidota</taxon>
        <taxon>Sphingobacteriia</taxon>
        <taxon>Sphingobacteriales</taxon>
        <taxon>Sphingobacteriaceae</taxon>
        <taxon>Sphingobacterium</taxon>
    </lineage>
</organism>
<keyword evidence="8" id="KW-0732">Signal</keyword>
<dbReference type="SUPFAM" id="SSF56935">
    <property type="entry name" value="Porins"/>
    <property type="match status" value="1"/>
</dbReference>
<keyword evidence="4 7" id="KW-0812">Transmembrane</keyword>
<evidence type="ECO:0000256" key="6">
    <source>
        <dbReference type="ARBA" id="ARBA00023237"/>
    </source>
</evidence>
<dbReference type="EMBL" id="UAUU01000005">
    <property type="protein sequence ID" value="SPZ84920.1"/>
    <property type="molecule type" value="Genomic_DNA"/>
</dbReference>
<name>A0A2X2L6S2_SPHMU</name>
<dbReference type="GeneID" id="97181642"/>
<keyword evidence="6 7" id="KW-0998">Cell outer membrane</keyword>
<reference evidence="11 13" key="2">
    <citation type="submission" date="2019-10" db="EMBL/GenBank/DDBJ databases">
        <authorList>
            <person name="Karimi E."/>
        </authorList>
    </citation>
    <scope>NUCLEOTIDE SEQUENCE [LARGE SCALE GENOMIC DNA]</scope>
    <source>
        <strain evidence="11">Sphingobacterium sp. 8BC</strain>
    </source>
</reference>
<evidence type="ECO:0000313" key="11">
    <source>
        <dbReference type="EMBL" id="VXC97879.1"/>
    </source>
</evidence>
<dbReference type="PROSITE" id="PS52016">
    <property type="entry name" value="TONB_DEPENDENT_REC_3"/>
    <property type="match status" value="1"/>
</dbReference>
<keyword evidence="2 7" id="KW-0813">Transport</keyword>
<feature type="signal peptide" evidence="8">
    <location>
        <begin position="1"/>
        <end position="22"/>
    </location>
</feature>
<dbReference type="RefSeq" id="WP_112374224.1">
    <property type="nucleotide sequence ID" value="NZ_CP068086.1"/>
</dbReference>
<dbReference type="NCBIfam" id="TIGR04056">
    <property type="entry name" value="OMP_RagA_SusC"/>
    <property type="match status" value="1"/>
</dbReference>
<evidence type="ECO:0000259" key="9">
    <source>
        <dbReference type="Pfam" id="PF07715"/>
    </source>
</evidence>
<dbReference type="Proteomes" id="UP000251241">
    <property type="component" value="Unassembled WGS sequence"/>
</dbReference>
<dbReference type="InterPro" id="IPR023997">
    <property type="entry name" value="TonB-dep_OMP_SusC/RagA_CS"/>
</dbReference>
<feature type="domain" description="TonB-dependent receptor plug" evidence="9">
    <location>
        <begin position="115"/>
        <end position="237"/>
    </location>
</feature>
<accession>A0A654D4N2</accession>
<comment type="similarity">
    <text evidence="7">Belongs to the TonB-dependent receptor family.</text>
</comment>
<dbReference type="InterPro" id="IPR012910">
    <property type="entry name" value="Plug_dom"/>
</dbReference>
<dbReference type="AlphaFoldDB" id="A0A2X2L6S2"/>
<reference evidence="10 12" key="1">
    <citation type="submission" date="2018-06" db="EMBL/GenBank/DDBJ databases">
        <authorList>
            <consortium name="Pathogen Informatics"/>
            <person name="Doyle S."/>
        </authorList>
    </citation>
    <scope>NUCLEOTIDE SEQUENCE [LARGE SCALE GENOMIC DNA]</scope>
    <source>
        <strain evidence="10 12">NCTC11343</strain>
    </source>
</reference>
<evidence type="ECO:0000313" key="10">
    <source>
        <dbReference type="EMBL" id="SPZ84920.1"/>
    </source>
</evidence>
<protein>
    <submittedName>
        <fullName evidence="10">Outer membrane cobalamin receptor protein</fullName>
    </submittedName>
</protein>
<evidence type="ECO:0000256" key="8">
    <source>
        <dbReference type="SAM" id="SignalP"/>
    </source>
</evidence>
<evidence type="ECO:0000256" key="7">
    <source>
        <dbReference type="PROSITE-ProRule" id="PRU01360"/>
    </source>
</evidence>
<keyword evidence="3 7" id="KW-1134">Transmembrane beta strand</keyword>
<dbReference type="Gene3D" id="2.40.170.20">
    <property type="entry name" value="TonB-dependent receptor, beta-barrel domain"/>
    <property type="match status" value="1"/>
</dbReference>
<proteinExistence type="inferred from homology"/>
<dbReference type="GO" id="GO:0009279">
    <property type="term" value="C:cell outer membrane"/>
    <property type="evidence" value="ECO:0007669"/>
    <property type="project" value="UniProtKB-SubCell"/>
</dbReference>
<keyword evidence="10" id="KW-0675">Receptor</keyword>
<gene>
    <name evidence="10" type="ORF">NCTC11343_01474</name>
    <name evidence="11" type="ORF">SPHINGO8BC_51309</name>
</gene>
<dbReference type="Gene3D" id="2.60.40.1120">
    <property type="entry name" value="Carboxypeptidase-like, regulatory domain"/>
    <property type="match status" value="1"/>
</dbReference>
<feature type="chain" id="PRO_5036058364" evidence="8">
    <location>
        <begin position="23"/>
        <end position="1068"/>
    </location>
</feature>
<dbReference type="InterPro" id="IPR036942">
    <property type="entry name" value="Beta-barrel_TonB_sf"/>
</dbReference>
<dbReference type="InterPro" id="IPR037066">
    <property type="entry name" value="Plug_dom_sf"/>
</dbReference>
<sequence>MKQHVLTTLCLIACSSMQSLYAQQIQIAGKITDSNGKPISGVTINVKGANQGTSTNENGLFTLNANANATLSISAVGYSSQEVQVNGRKTIGISLNSDEKALDEVIVIAYGTAKKSTYTGSAAQIKSDAIDKQPVTSFEKALTGRVAGLQMSNGSGQAGATSAIRIRGIGSMNASNEPLYVIDGVPVISGSVGQMGDYIVNTNNVMSTLNPSDIESISVLKDAAASSLYGSRAANGVIIITTKRGKNGDPKINVKSSIGISPSWATKNNEPASVQDQINMLYSVLYDSRIAAGQTAEQANKNTLFRLNSLDWNPNSANYGKPTSSYGFGIHGYQFSTDGTTQWENVHISGKTDGVVNRDGQYYDWNNALFRTGIFNSNDISVSGATEKTNYYASLGYTQDKSRVIENNFDRINGRINLTQTIGKYLEFGSNVNYANNKLIGMNDTRNTGTNYLYQTSNLLWQMYWPTDYKTGKEYTARYGSLAYNPLYYNKEWENSSKTSKLSAIESLSLKLLPELTLKTIFSYDRTEVKDHIYYSAKHYNGMADNGRVTEVSTSIEKLVSSTTANYNKSFGLHHIGLLAGFEAEKNTTDFIRATGKDLPSSSLHTVATAGILDASAYSWGNNMMSVLSRAEYNYDERYFASASFRRDGSSRLAPGPRWGNFWSLAGSWNLAKESFIKGIEEINNLRIRGSYGVNGTLPTDLFAWRNLTSYSNKYMTQPGGGLNNLGNPDVAWEKNYSTNVALEFGLFRNKLFGTIEYFNRDSKDLLQNVPISTITGFGSILRNVGEMNNKGIEIELGSDIVKNENWKWTLSANAAIIGSKITKLYGGRDIVWFDPTGGDDRARFIYREGESSLSFFGLEWAGTDQTNGKNVWYTNDGTNGDFIFNGKAASYDYKKAKQTIIGNANPKLYGGINSDVDYKNFSLGFNFAYKIGGKLYDATSKDVADDGYYWERIHAAYFTENSWSPSNTGGSYPMVTGRDLEDVNQISSRQLFDASYLRLKNISLSYRLPNEFLKRAGISNARVFFNGSNLLTVSKYKYMDPEVNQFGTRGWETPLAKTYTFGVEFSF</sequence>
<dbReference type="Pfam" id="PF07715">
    <property type="entry name" value="Plug"/>
    <property type="match status" value="1"/>
</dbReference>
<dbReference type="SUPFAM" id="SSF49464">
    <property type="entry name" value="Carboxypeptidase regulatory domain-like"/>
    <property type="match status" value="1"/>
</dbReference>
<evidence type="ECO:0000256" key="4">
    <source>
        <dbReference type="ARBA" id="ARBA00022692"/>
    </source>
</evidence>
<keyword evidence="5 7" id="KW-0472">Membrane</keyword>
<dbReference type="Gene3D" id="2.170.130.10">
    <property type="entry name" value="TonB-dependent receptor, plug domain"/>
    <property type="match status" value="1"/>
</dbReference>
<accession>A0A2X2L6S2</accession>
<dbReference type="InterPro" id="IPR023996">
    <property type="entry name" value="TonB-dep_OMP_SusC/RagA"/>
</dbReference>
<evidence type="ECO:0000256" key="5">
    <source>
        <dbReference type="ARBA" id="ARBA00023136"/>
    </source>
</evidence>
<evidence type="ECO:0000313" key="12">
    <source>
        <dbReference type="Proteomes" id="UP000251241"/>
    </source>
</evidence>
<dbReference type="NCBIfam" id="TIGR04057">
    <property type="entry name" value="SusC_RagA_signa"/>
    <property type="match status" value="1"/>
</dbReference>
<dbReference type="InterPro" id="IPR039426">
    <property type="entry name" value="TonB-dep_rcpt-like"/>
</dbReference>
<dbReference type="EMBL" id="CABWMV010000024">
    <property type="protein sequence ID" value="VXC97879.1"/>
    <property type="molecule type" value="Genomic_DNA"/>
</dbReference>
<evidence type="ECO:0000256" key="1">
    <source>
        <dbReference type="ARBA" id="ARBA00004571"/>
    </source>
</evidence>
<dbReference type="InterPro" id="IPR008969">
    <property type="entry name" value="CarboxyPept-like_regulatory"/>
</dbReference>
<comment type="subcellular location">
    <subcellularLocation>
        <location evidence="1 7">Cell outer membrane</location>
        <topology evidence="1 7">Multi-pass membrane protein</topology>
    </subcellularLocation>
</comment>